<dbReference type="InterPro" id="IPR000719">
    <property type="entry name" value="Prot_kinase_dom"/>
</dbReference>
<dbReference type="Proteomes" id="UP000007148">
    <property type="component" value="Unassembled WGS sequence"/>
</dbReference>
<dbReference type="InterPro" id="IPR059179">
    <property type="entry name" value="MLKL-like_MCAfunc"/>
</dbReference>
<dbReference type="GO" id="GO:0007166">
    <property type="term" value="P:cell surface receptor signaling pathway"/>
    <property type="evidence" value="ECO:0007669"/>
    <property type="project" value="InterPro"/>
</dbReference>
<dbReference type="InterPro" id="IPR036537">
    <property type="entry name" value="Adaptor_Cbl_N_dom_sf"/>
</dbReference>
<accession>G4T6C5</accession>
<dbReference type="Gene3D" id="3.30.200.20">
    <property type="entry name" value="Phosphorylase Kinase, domain 1"/>
    <property type="match status" value="1"/>
</dbReference>
<keyword evidence="3" id="KW-1185">Reference proteome</keyword>
<dbReference type="OrthoDB" id="26722at2759"/>
<dbReference type="GO" id="GO:0005524">
    <property type="term" value="F:ATP binding"/>
    <property type="evidence" value="ECO:0007669"/>
    <property type="project" value="InterPro"/>
</dbReference>
<dbReference type="Pfam" id="PF07714">
    <property type="entry name" value="PK_Tyr_Ser-Thr"/>
    <property type="match status" value="1"/>
</dbReference>
<proteinExistence type="predicted"/>
<dbReference type="PROSITE" id="PS50011">
    <property type="entry name" value="PROTEIN_KINASE_DOM"/>
    <property type="match status" value="1"/>
</dbReference>
<dbReference type="OMA" id="FFGACDQ"/>
<dbReference type="STRING" id="1109443.G4T6C5"/>
<evidence type="ECO:0000313" key="2">
    <source>
        <dbReference type="EMBL" id="CCA66855.1"/>
    </source>
</evidence>
<dbReference type="eggNOG" id="KOG0192">
    <property type="taxonomic scope" value="Eukaryota"/>
</dbReference>
<dbReference type="Gene3D" id="1.20.930.20">
    <property type="entry name" value="Adaptor protein Cbl, N-terminal domain"/>
    <property type="match status" value="1"/>
</dbReference>
<dbReference type="HOGENOM" id="CLU_000288_7_38_1"/>
<dbReference type="InterPro" id="IPR001245">
    <property type="entry name" value="Ser-Thr/Tyr_kinase_cat_dom"/>
</dbReference>
<dbReference type="Gene3D" id="1.10.510.10">
    <property type="entry name" value="Transferase(Phosphotransferase) domain 1"/>
    <property type="match status" value="1"/>
</dbReference>
<sequence length="505" mass="56677">MSIRTTRALHNLGATEALPGLSELTGNVESIANEANRVSVQKVKCKHLANRCRELLVTFQSQRFSAGTDLQAAADEAEMLLERILKKFVEWRDLSKLQRYLRRDEIGQGIDQLNQDMNVITQRFMIQAAALTYMSVAETQALMRQEREETKNMLLDVIKSQMPDVKQMAYAGDVRSVESILSGLQKALQDESSHLSSEEAQTLGTGLVTLVHETNVLPPIKDLRNEVVLTSTQPVTGGVYSDIFMGKWHGEKVAVKGLRHIQATPPAVKAFEREINIWSRVRHDNILALYGLTSLPGRSTGKLYMVSPWQDRGDILAYCRANPHADRLALLEGAASAFAYLHSQNIVHGNVRCANILVSPEEKPLVCHFGLSKMVEDVTETAAQTTLSTEPNYSRYLAPELIRGDITSPRKSTDVYSLAMTILECLTLERPFANRKRDALVIRDVIVLNLRPSRPTNESGTRWISDGVWKLLTEMWAENPLDRPSMQHVHATLLDLRHSGNEDYR</sequence>
<feature type="domain" description="Protein kinase" evidence="1">
    <location>
        <begin position="229"/>
        <end position="493"/>
    </location>
</feature>
<reference evidence="2 3" key="1">
    <citation type="journal article" date="2011" name="PLoS Pathog.">
        <title>Endophytic Life Strategies Decoded by Genome and Transcriptome Analyses of the Mutualistic Root Symbiont Piriformospora indica.</title>
        <authorList>
            <person name="Zuccaro A."/>
            <person name="Lahrmann U."/>
            <person name="Guldener U."/>
            <person name="Langen G."/>
            <person name="Pfiffi S."/>
            <person name="Biedenkopf D."/>
            <person name="Wong P."/>
            <person name="Samans B."/>
            <person name="Grimm C."/>
            <person name="Basiewicz M."/>
            <person name="Murat C."/>
            <person name="Martin F."/>
            <person name="Kogel K.H."/>
        </authorList>
    </citation>
    <scope>NUCLEOTIDE SEQUENCE [LARGE SCALE GENOMIC DNA]</scope>
    <source>
        <strain evidence="2 3">DSM 11827</strain>
    </source>
</reference>
<dbReference type="SUPFAM" id="SSF56112">
    <property type="entry name" value="Protein kinase-like (PK-like)"/>
    <property type="match status" value="1"/>
</dbReference>
<protein>
    <recommendedName>
        <fullName evidence="1">Protein kinase domain-containing protein</fullName>
    </recommendedName>
</protein>
<dbReference type="InterPro" id="IPR011009">
    <property type="entry name" value="Kinase-like_dom_sf"/>
</dbReference>
<evidence type="ECO:0000259" key="1">
    <source>
        <dbReference type="PROSITE" id="PS50011"/>
    </source>
</evidence>
<dbReference type="AlphaFoldDB" id="G4T6C5"/>
<evidence type="ECO:0000313" key="3">
    <source>
        <dbReference type="Proteomes" id="UP000007148"/>
    </source>
</evidence>
<dbReference type="CDD" id="cd21037">
    <property type="entry name" value="MLKL_NTD"/>
    <property type="match status" value="1"/>
</dbReference>
<dbReference type="PANTHER" id="PTHR44329:SF214">
    <property type="entry name" value="PROTEIN KINASE DOMAIN-CONTAINING PROTEIN"/>
    <property type="match status" value="1"/>
</dbReference>
<gene>
    <name evidence="2" type="ORF">PIIN_11716</name>
</gene>
<dbReference type="GO" id="GO:0004674">
    <property type="term" value="F:protein serine/threonine kinase activity"/>
    <property type="evidence" value="ECO:0007669"/>
    <property type="project" value="TreeGrafter"/>
</dbReference>
<dbReference type="InterPro" id="IPR051681">
    <property type="entry name" value="Ser/Thr_Kinases-Pseudokinases"/>
</dbReference>
<dbReference type="PANTHER" id="PTHR44329">
    <property type="entry name" value="SERINE/THREONINE-PROTEIN KINASE TNNI3K-RELATED"/>
    <property type="match status" value="1"/>
</dbReference>
<comment type="caution">
    <text evidence="2">The sequence shown here is derived from an EMBL/GenBank/DDBJ whole genome shotgun (WGS) entry which is preliminary data.</text>
</comment>
<dbReference type="EMBL" id="CAFZ01000006">
    <property type="protein sequence ID" value="CCA66855.1"/>
    <property type="molecule type" value="Genomic_DNA"/>
</dbReference>
<dbReference type="InParanoid" id="G4T6C5"/>
<name>G4T6C5_SERID</name>
<organism evidence="2 3">
    <name type="scientific">Serendipita indica (strain DSM 11827)</name>
    <name type="common">Root endophyte fungus</name>
    <name type="synonym">Piriformospora indica</name>
    <dbReference type="NCBI Taxonomy" id="1109443"/>
    <lineage>
        <taxon>Eukaryota</taxon>
        <taxon>Fungi</taxon>
        <taxon>Dikarya</taxon>
        <taxon>Basidiomycota</taxon>
        <taxon>Agaricomycotina</taxon>
        <taxon>Agaricomycetes</taxon>
        <taxon>Sebacinales</taxon>
        <taxon>Serendipitaceae</taxon>
        <taxon>Serendipita</taxon>
    </lineage>
</organism>